<accession>A0A9P9FWW6</accession>
<feature type="region of interest" description="Disordered" evidence="1">
    <location>
        <begin position="26"/>
        <end position="45"/>
    </location>
</feature>
<dbReference type="Proteomes" id="UP000720189">
    <property type="component" value="Unassembled WGS sequence"/>
</dbReference>
<name>A0A9P9FWW6_FUSRE</name>
<sequence length="144" mass="16725">MSQHFDKLREQFGGIADGLDEWQKINRNGGSASSGGPRFCERTPHQTSSGTFVCDCGWNDQARKADSIQFTESHILSLGGVLWSHVEETPGMYMCRACVNEYPDRHNVYNLDEFGAHLDRTHRFWKNVLKDYIERWYGRFLQQF</sequence>
<comment type="caution">
    <text evidence="2">The sequence shown here is derived from an EMBL/GenBank/DDBJ whole genome shotgun (WGS) entry which is preliminary data.</text>
</comment>
<protein>
    <submittedName>
        <fullName evidence="2">Uncharacterized protein</fullName>
    </submittedName>
</protein>
<proteinExistence type="predicted"/>
<dbReference type="GeneID" id="70230294"/>
<evidence type="ECO:0000256" key="1">
    <source>
        <dbReference type="SAM" id="MobiDB-lite"/>
    </source>
</evidence>
<organism evidence="2 3">
    <name type="scientific">Fusarium redolens</name>
    <dbReference type="NCBI Taxonomy" id="48865"/>
    <lineage>
        <taxon>Eukaryota</taxon>
        <taxon>Fungi</taxon>
        <taxon>Dikarya</taxon>
        <taxon>Ascomycota</taxon>
        <taxon>Pezizomycotina</taxon>
        <taxon>Sordariomycetes</taxon>
        <taxon>Hypocreomycetidae</taxon>
        <taxon>Hypocreales</taxon>
        <taxon>Nectriaceae</taxon>
        <taxon>Fusarium</taxon>
        <taxon>Fusarium redolens species complex</taxon>
    </lineage>
</organism>
<gene>
    <name evidence="2" type="ORF">BKA55DRAFT_697160</name>
</gene>
<dbReference type="AlphaFoldDB" id="A0A9P9FWW6"/>
<evidence type="ECO:0000313" key="3">
    <source>
        <dbReference type="Proteomes" id="UP000720189"/>
    </source>
</evidence>
<evidence type="ECO:0000313" key="2">
    <source>
        <dbReference type="EMBL" id="KAH7224321.1"/>
    </source>
</evidence>
<reference evidence="2" key="1">
    <citation type="journal article" date="2021" name="Nat. Commun.">
        <title>Genetic determinants of endophytism in the Arabidopsis root mycobiome.</title>
        <authorList>
            <person name="Mesny F."/>
            <person name="Miyauchi S."/>
            <person name="Thiergart T."/>
            <person name="Pickel B."/>
            <person name="Atanasova L."/>
            <person name="Karlsson M."/>
            <person name="Huettel B."/>
            <person name="Barry K.W."/>
            <person name="Haridas S."/>
            <person name="Chen C."/>
            <person name="Bauer D."/>
            <person name="Andreopoulos W."/>
            <person name="Pangilinan J."/>
            <person name="LaButti K."/>
            <person name="Riley R."/>
            <person name="Lipzen A."/>
            <person name="Clum A."/>
            <person name="Drula E."/>
            <person name="Henrissat B."/>
            <person name="Kohler A."/>
            <person name="Grigoriev I.V."/>
            <person name="Martin F.M."/>
            <person name="Hacquard S."/>
        </authorList>
    </citation>
    <scope>NUCLEOTIDE SEQUENCE</scope>
    <source>
        <strain evidence="2">MPI-CAGE-AT-0023</strain>
    </source>
</reference>
<keyword evidence="3" id="KW-1185">Reference proteome</keyword>
<dbReference type="RefSeq" id="XP_046042382.1">
    <property type="nucleotide sequence ID" value="XM_046200340.1"/>
</dbReference>
<dbReference type="EMBL" id="JAGMUX010000026">
    <property type="protein sequence ID" value="KAH7224321.1"/>
    <property type="molecule type" value="Genomic_DNA"/>
</dbReference>